<name>A0A4P6V2Y8_9HYPH</name>
<feature type="transmembrane region" description="Helical" evidence="8">
    <location>
        <begin position="153"/>
        <end position="175"/>
    </location>
</feature>
<evidence type="ECO:0000256" key="8">
    <source>
        <dbReference type="RuleBase" id="RU365088"/>
    </source>
</evidence>
<feature type="transmembrane region" description="Helical" evidence="8">
    <location>
        <begin position="387"/>
        <end position="407"/>
    </location>
</feature>
<feature type="transmembrane region" description="Helical" evidence="8">
    <location>
        <begin position="267"/>
        <end position="289"/>
    </location>
</feature>
<dbReference type="InterPro" id="IPR011701">
    <property type="entry name" value="MFS"/>
</dbReference>
<sequence>MSAPATGAGATPGASPEPLKAGIGMREFIVLIAALTSIVAFSIDSMLPALPVIGDDFGLANQNDRQFVLIAFVLAFGPAQLIFGPIADRFGRKPILLGGLGFFVLASFGAAITESWWALLACRTAQGIGASAVRITTQAIVRDCFAGREMARVMSYVFTVFMLIPIVAPALGQAIVAVTDWHWLFAVLGLAGAALAAWAGMRMDETLPVSARRPLDARSIVAAFREILTNRIALGYTLAVTLFFGGLFSFIVSIQQIIEVVYGLGEWLAVIFAFSASAMAVASLGNASLVRQLGMRRISHGALISFTTLGALLLVLGLLTVPPFWLTIGLISLIMMSFGFVAGNFNALAMEPLGHVAGAASSVLGTISFTGGAVLGTLTGQAFNGTIVPLALAYFLFGAVGVAIVLITERGRLFAAQHDQDV</sequence>
<dbReference type="SUPFAM" id="SSF103473">
    <property type="entry name" value="MFS general substrate transporter"/>
    <property type="match status" value="1"/>
</dbReference>
<evidence type="ECO:0000256" key="2">
    <source>
        <dbReference type="ARBA" id="ARBA00006236"/>
    </source>
</evidence>
<dbReference type="KEGG" id="rpod:E0E05_10460"/>
<dbReference type="PROSITE" id="PS50850">
    <property type="entry name" value="MFS"/>
    <property type="match status" value="1"/>
</dbReference>
<evidence type="ECO:0000313" key="10">
    <source>
        <dbReference type="EMBL" id="QBK30976.1"/>
    </source>
</evidence>
<keyword evidence="5 8" id="KW-0812">Transmembrane</keyword>
<dbReference type="GeneID" id="90767718"/>
<evidence type="ECO:0000256" key="7">
    <source>
        <dbReference type="ARBA" id="ARBA00023136"/>
    </source>
</evidence>
<gene>
    <name evidence="10" type="ORF">E0E05_10460</name>
</gene>
<comment type="similarity">
    <text evidence="2 8">Belongs to the major facilitator superfamily. Bcr/CmlA family.</text>
</comment>
<keyword evidence="3 8" id="KW-0813">Transport</keyword>
<dbReference type="GO" id="GO:1990961">
    <property type="term" value="P:xenobiotic detoxification by transmembrane export across the plasma membrane"/>
    <property type="evidence" value="ECO:0007669"/>
    <property type="project" value="InterPro"/>
</dbReference>
<feature type="transmembrane region" description="Helical" evidence="8">
    <location>
        <begin position="94"/>
        <end position="112"/>
    </location>
</feature>
<dbReference type="InterPro" id="IPR020846">
    <property type="entry name" value="MFS_dom"/>
</dbReference>
<dbReference type="Gene3D" id="1.20.1720.10">
    <property type="entry name" value="Multidrug resistance protein D"/>
    <property type="match status" value="1"/>
</dbReference>
<feature type="transmembrane region" description="Helical" evidence="8">
    <location>
        <begin position="118"/>
        <end position="141"/>
    </location>
</feature>
<comment type="subcellular location">
    <subcellularLocation>
        <location evidence="8">Cell inner membrane</location>
        <topology evidence="8">Multi-pass membrane protein</topology>
    </subcellularLocation>
    <subcellularLocation>
        <location evidence="1">Cell membrane</location>
        <topology evidence="1">Multi-pass membrane protein</topology>
    </subcellularLocation>
</comment>
<protein>
    <recommendedName>
        <fullName evidence="8">Bcr/CflA family efflux transporter</fullName>
    </recommendedName>
</protein>
<feature type="domain" description="Major facilitator superfamily (MFS) profile" evidence="9">
    <location>
        <begin position="28"/>
        <end position="411"/>
    </location>
</feature>
<keyword evidence="8" id="KW-0997">Cell inner membrane</keyword>
<feature type="transmembrane region" description="Helical" evidence="8">
    <location>
        <begin position="233"/>
        <end position="255"/>
    </location>
</feature>
<feature type="transmembrane region" description="Helical" evidence="8">
    <location>
        <begin position="181"/>
        <end position="201"/>
    </location>
</feature>
<dbReference type="Pfam" id="PF07690">
    <property type="entry name" value="MFS_1"/>
    <property type="match status" value="1"/>
</dbReference>
<feature type="transmembrane region" description="Helical" evidence="8">
    <location>
        <begin position="356"/>
        <end position="375"/>
    </location>
</feature>
<dbReference type="NCBIfam" id="TIGR00710">
    <property type="entry name" value="efflux_Bcr_CflA"/>
    <property type="match status" value="1"/>
</dbReference>
<keyword evidence="6 8" id="KW-1133">Transmembrane helix</keyword>
<evidence type="ECO:0000256" key="6">
    <source>
        <dbReference type="ARBA" id="ARBA00022989"/>
    </source>
</evidence>
<dbReference type="CDD" id="cd17320">
    <property type="entry name" value="MFS_MdfA_MDR_like"/>
    <property type="match status" value="1"/>
</dbReference>
<keyword evidence="11" id="KW-1185">Reference proteome</keyword>
<feature type="transmembrane region" description="Helical" evidence="8">
    <location>
        <begin position="28"/>
        <end position="47"/>
    </location>
</feature>
<dbReference type="InterPro" id="IPR004812">
    <property type="entry name" value="Efflux_drug-R_Bcr/CmlA"/>
</dbReference>
<evidence type="ECO:0000256" key="4">
    <source>
        <dbReference type="ARBA" id="ARBA00022475"/>
    </source>
</evidence>
<feature type="transmembrane region" description="Helical" evidence="8">
    <location>
        <begin position="325"/>
        <end position="349"/>
    </location>
</feature>
<dbReference type="AlphaFoldDB" id="A0A4P6V2Y8"/>
<feature type="transmembrane region" description="Helical" evidence="8">
    <location>
        <begin position="301"/>
        <end position="319"/>
    </location>
</feature>
<accession>A0A4P6V2Y8</accession>
<evidence type="ECO:0000256" key="3">
    <source>
        <dbReference type="ARBA" id="ARBA00022448"/>
    </source>
</evidence>
<keyword evidence="4" id="KW-1003">Cell membrane</keyword>
<evidence type="ECO:0000256" key="1">
    <source>
        <dbReference type="ARBA" id="ARBA00004651"/>
    </source>
</evidence>
<evidence type="ECO:0000256" key="5">
    <source>
        <dbReference type="ARBA" id="ARBA00022692"/>
    </source>
</evidence>
<dbReference type="OrthoDB" id="9800416at2"/>
<evidence type="ECO:0000259" key="9">
    <source>
        <dbReference type="PROSITE" id="PS50850"/>
    </source>
</evidence>
<organism evidence="10 11">
    <name type="scientific">Roseitalea porphyridii</name>
    <dbReference type="NCBI Taxonomy" id="1852022"/>
    <lineage>
        <taxon>Bacteria</taxon>
        <taxon>Pseudomonadati</taxon>
        <taxon>Pseudomonadota</taxon>
        <taxon>Alphaproteobacteria</taxon>
        <taxon>Hyphomicrobiales</taxon>
        <taxon>Ahrensiaceae</taxon>
        <taxon>Roseitalea</taxon>
    </lineage>
</organism>
<dbReference type="InterPro" id="IPR036259">
    <property type="entry name" value="MFS_trans_sf"/>
</dbReference>
<reference evidence="10 11" key="1">
    <citation type="journal article" date="2017" name="Int. J. Syst. Evol. Microbiol.">
        <title>Roseitalea porphyridii gen. nov., sp. nov., isolated from a red alga, and reclassification of Hoeflea suaedae Chung et al. 2013 as Pseudohoeflea suaedae gen. nov., comb. nov.</title>
        <authorList>
            <person name="Hyeon J.W."/>
            <person name="Jeong S.E."/>
            <person name="Baek K."/>
            <person name="Jeon C.O."/>
        </authorList>
    </citation>
    <scope>NUCLEOTIDE SEQUENCE [LARGE SCALE GENOMIC DNA]</scope>
    <source>
        <strain evidence="10 11">MA7-20</strain>
    </source>
</reference>
<evidence type="ECO:0000313" key="11">
    <source>
        <dbReference type="Proteomes" id="UP000293719"/>
    </source>
</evidence>
<dbReference type="RefSeq" id="WP_131616655.1">
    <property type="nucleotide sequence ID" value="NZ_CP036532.1"/>
</dbReference>
<dbReference type="EMBL" id="CP036532">
    <property type="protein sequence ID" value="QBK30976.1"/>
    <property type="molecule type" value="Genomic_DNA"/>
</dbReference>
<dbReference type="Proteomes" id="UP000293719">
    <property type="component" value="Chromosome"/>
</dbReference>
<dbReference type="PANTHER" id="PTHR23502">
    <property type="entry name" value="MAJOR FACILITATOR SUPERFAMILY"/>
    <property type="match status" value="1"/>
</dbReference>
<dbReference type="GO" id="GO:0005886">
    <property type="term" value="C:plasma membrane"/>
    <property type="evidence" value="ECO:0007669"/>
    <property type="project" value="UniProtKB-SubCell"/>
</dbReference>
<proteinExistence type="inferred from homology"/>
<dbReference type="GO" id="GO:0042910">
    <property type="term" value="F:xenobiotic transmembrane transporter activity"/>
    <property type="evidence" value="ECO:0007669"/>
    <property type="project" value="InterPro"/>
</dbReference>
<dbReference type="PANTHER" id="PTHR23502:SF132">
    <property type="entry name" value="POLYAMINE TRANSPORTER 2-RELATED"/>
    <property type="match status" value="1"/>
</dbReference>
<feature type="transmembrane region" description="Helical" evidence="8">
    <location>
        <begin position="67"/>
        <end position="87"/>
    </location>
</feature>
<keyword evidence="7 8" id="KW-0472">Membrane</keyword>